<name>A0A4S4NNN1_9BACT</name>
<evidence type="ECO:0000313" key="3">
    <source>
        <dbReference type="Proteomes" id="UP000308528"/>
    </source>
</evidence>
<gene>
    <name evidence="2" type="ORF">E4021_03205</name>
</gene>
<dbReference type="Gene3D" id="2.40.128.490">
    <property type="entry name" value="Uncharacterised protein PF14869, DUF4488"/>
    <property type="match status" value="1"/>
</dbReference>
<sequence length="238" mass="26887">MKYFLFLLLLNPLLTFGQSADGGLEGAWQSAFAGAEGKTNELSMIIQDGYFVMTAYNQEDKAFLATLGGSYEVAGDTLHVTYEWDSSVPENVGITRAMPYMVNGSLLVFNNDKVWQRVDDGTGPLAGAWQITGRKQDGEMRRREPTGPRRTMKILSGSRFQWIAYNTETREMLGTGGGTYSADEPQYIERIEFFSRDPQRVGDQLSFDFKIRNDEWHHMGLSSKGDPIYETWGHRPPQ</sequence>
<dbReference type="Proteomes" id="UP000308528">
    <property type="component" value="Unassembled WGS sequence"/>
</dbReference>
<evidence type="ECO:0000313" key="2">
    <source>
        <dbReference type="EMBL" id="THH41616.1"/>
    </source>
</evidence>
<keyword evidence="1" id="KW-0732">Signal</keyword>
<dbReference type="AlphaFoldDB" id="A0A4S4NNN1"/>
<dbReference type="OrthoDB" id="706756at2"/>
<dbReference type="RefSeq" id="WP_136456460.1">
    <property type="nucleotide sequence ID" value="NZ_SRSF01000001.1"/>
</dbReference>
<comment type="caution">
    <text evidence="2">The sequence shown here is derived from an EMBL/GenBank/DDBJ whole genome shotgun (WGS) entry which is preliminary data.</text>
</comment>
<feature type="signal peptide" evidence="1">
    <location>
        <begin position="1"/>
        <end position="20"/>
    </location>
</feature>
<keyword evidence="3" id="KW-1185">Reference proteome</keyword>
<feature type="chain" id="PRO_5020718961" evidence="1">
    <location>
        <begin position="21"/>
        <end position="238"/>
    </location>
</feature>
<dbReference type="EMBL" id="SRSF01000001">
    <property type="protein sequence ID" value="THH41616.1"/>
    <property type="molecule type" value="Genomic_DNA"/>
</dbReference>
<protein>
    <submittedName>
        <fullName evidence="2">Membrane or secreted protein</fullName>
    </submittedName>
</protein>
<evidence type="ECO:0000256" key="1">
    <source>
        <dbReference type="SAM" id="SignalP"/>
    </source>
</evidence>
<reference evidence="2 3" key="1">
    <citation type="submission" date="2019-04" db="EMBL/GenBank/DDBJ databases">
        <title>Lewinella litorea sp. nov., isolated from a marine sand.</title>
        <authorList>
            <person name="Yoon J.-H."/>
        </authorList>
    </citation>
    <scope>NUCLEOTIDE SEQUENCE [LARGE SCALE GENOMIC DNA]</scope>
    <source>
        <strain evidence="2 3">HSMS-39</strain>
    </source>
</reference>
<proteinExistence type="predicted"/>
<accession>A0A4S4NNN1</accession>
<organism evidence="2 3">
    <name type="scientific">Neolewinella litorea</name>
    <dbReference type="NCBI Taxonomy" id="2562452"/>
    <lineage>
        <taxon>Bacteria</taxon>
        <taxon>Pseudomonadati</taxon>
        <taxon>Bacteroidota</taxon>
        <taxon>Saprospiria</taxon>
        <taxon>Saprospirales</taxon>
        <taxon>Lewinellaceae</taxon>
        <taxon>Neolewinella</taxon>
    </lineage>
</organism>